<dbReference type="Gene3D" id="3.40.50.1820">
    <property type="entry name" value="alpha/beta hydrolase"/>
    <property type="match status" value="1"/>
</dbReference>
<evidence type="ECO:0000313" key="2">
    <source>
        <dbReference type="Proteomes" id="UP000266622"/>
    </source>
</evidence>
<comment type="caution">
    <text evidence="1">The sequence shown here is derived from an EMBL/GenBank/DDBJ whole genome shotgun (WGS) entry which is preliminary data.</text>
</comment>
<evidence type="ECO:0008006" key="3">
    <source>
        <dbReference type="Google" id="ProtNLM"/>
    </source>
</evidence>
<protein>
    <recommendedName>
        <fullName evidence="3">Serine aminopeptidase S33 domain-containing protein</fullName>
    </recommendedName>
</protein>
<dbReference type="AlphaFoldDB" id="A0A397WPK1"/>
<accession>A0A397WPK1</accession>
<name>A0A397WPK1_9ARCH</name>
<dbReference type="SUPFAM" id="SSF53474">
    <property type="entry name" value="alpha/beta-Hydrolases"/>
    <property type="match status" value="1"/>
</dbReference>
<organism evidence="1 2">
    <name type="scientific">Candidatus Nanoclepta minutus</name>
    <dbReference type="NCBI Taxonomy" id="1940235"/>
    <lineage>
        <taxon>Archaea</taxon>
        <taxon>Nanobdellota</taxon>
        <taxon>Candidatus Nanoclepta</taxon>
    </lineage>
</organism>
<proteinExistence type="predicted"/>
<sequence>MKKVLDSKGLRNVKVWRAKKEKAIIVALHGICSYSKIFHNFAKLANERGYTLSAIEIERYNLIKNTKPFLYRNLKNIDYVPKSLKGLNKPIFLLGYSLRTGYALLYYTLRKPKINGIILISPPVVVLPKIDRRISFYFLVYLVKYIFAGRKKLNIEKFFPRDIRSSMFGRMIILGLTKCRILDLEKILKLGLFLDGSLLLYASRVDLPTLIVQGTRDELLYFRSAYYLYERIRSKKKDLYFVRGGTHNLNDLLYEGKISERAKYVANKILDWIDSIIL</sequence>
<dbReference type="PANTHER" id="PTHR11614">
    <property type="entry name" value="PHOSPHOLIPASE-RELATED"/>
    <property type="match status" value="1"/>
</dbReference>
<reference evidence="1 2" key="1">
    <citation type="journal article" date="2018" name="Syst. Appl. Microbiol.">
        <title>A new symbiotic nanoarchaeote (Candidatus Nanoclepta minutus) and its host (Zestosphaera tikiterensis gen. nov., sp. nov.) from a New Zealand hot spring.</title>
        <authorList>
            <person name="St John E."/>
            <person name="Liu Y."/>
            <person name="Podar M."/>
            <person name="Stott M.B."/>
            <person name="Meneghin J."/>
            <person name="Chen Z."/>
            <person name="Lagutin K."/>
            <person name="Mitchell K."/>
            <person name="Reysenbach A.L."/>
        </authorList>
    </citation>
    <scope>NUCLEOTIDE SEQUENCE [LARGE SCALE GENOMIC DNA]</scope>
    <source>
        <strain evidence="1">NZ3</strain>
    </source>
</reference>
<dbReference type="Proteomes" id="UP000266622">
    <property type="component" value="Unassembled WGS sequence"/>
</dbReference>
<dbReference type="InterPro" id="IPR051044">
    <property type="entry name" value="MAG_DAG_Lipase"/>
</dbReference>
<gene>
    <name evidence="1" type="ORF">BXU00_01530</name>
</gene>
<dbReference type="InterPro" id="IPR029058">
    <property type="entry name" value="AB_hydrolase_fold"/>
</dbReference>
<evidence type="ECO:0000313" key="1">
    <source>
        <dbReference type="EMBL" id="RIB35429.1"/>
    </source>
</evidence>
<dbReference type="EMBL" id="MWMI01000002">
    <property type="protein sequence ID" value="RIB35429.1"/>
    <property type="molecule type" value="Genomic_DNA"/>
</dbReference>